<feature type="region of interest" description="Disordered" evidence="1">
    <location>
        <begin position="224"/>
        <end position="258"/>
    </location>
</feature>
<evidence type="ECO:0000256" key="1">
    <source>
        <dbReference type="SAM" id="MobiDB-lite"/>
    </source>
</evidence>
<dbReference type="AlphaFoldDB" id="A0A6C0JMC1"/>
<organism evidence="2">
    <name type="scientific">viral metagenome</name>
    <dbReference type="NCBI Taxonomy" id="1070528"/>
    <lineage>
        <taxon>unclassified sequences</taxon>
        <taxon>metagenomes</taxon>
        <taxon>organismal metagenomes</taxon>
    </lineage>
</organism>
<reference evidence="2" key="1">
    <citation type="journal article" date="2020" name="Nature">
        <title>Giant virus diversity and host interactions through global metagenomics.</title>
        <authorList>
            <person name="Schulz F."/>
            <person name="Roux S."/>
            <person name="Paez-Espino D."/>
            <person name="Jungbluth S."/>
            <person name="Walsh D.A."/>
            <person name="Denef V.J."/>
            <person name="McMahon K.D."/>
            <person name="Konstantinidis K.T."/>
            <person name="Eloe-Fadrosh E.A."/>
            <person name="Kyrpides N.C."/>
            <person name="Woyke T."/>
        </authorList>
    </citation>
    <scope>NUCLEOTIDE SEQUENCE</scope>
    <source>
        <strain evidence="2">GVMAG-M-3300027736-24</strain>
    </source>
</reference>
<dbReference type="EMBL" id="MN740428">
    <property type="protein sequence ID" value="QHU05936.1"/>
    <property type="molecule type" value="Genomic_DNA"/>
</dbReference>
<name>A0A6C0JMC1_9ZZZZ</name>
<sequence length="283" mass="33036">MSNQTLTYEDYNLKSVSVRGDRNKFTNIIKKVKGRWNPRMKGGEGWLVGKEFVPKLQEIINSMDDVKNVIKDDVKNVIKDDVKKVIQDDIKKVIQDDIKKVIQDDIKKDVKVKLIKKKKSKYYREHSELDSDSELNEKSESESSDSDKESSESDKKSSESDESINKKKITQIKDKNTFKNRVTNKVIPKKELIESVNKNNNKNVLQYYKSFSKKPGAFNELYEEDSNKYSSSSYNSSSSDDFPEPVSPRRKAYKRNDDDYDTLFNKVNDLQKRLHHVEIKQKK</sequence>
<accession>A0A6C0JMC1</accession>
<feature type="region of interest" description="Disordered" evidence="1">
    <location>
        <begin position="126"/>
        <end position="168"/>
    </location>
</feature>
<feature type="compositionally biased region" description="Low complexity" evidence="1">
    <location>
        <begin position="228"/>
        <end position="239"/>
    </location>
</feature>
<evidence type="ECO:0000313" key="2">
    <source>
        <dbReference type="EMBL" id="QHU05936.1"/>
    </source>
</evidence>
<proteinExistence type="predicted"/>
<protein>
    <submittedName>
        <fullName evidence="2">Uncharacterized protein</fullName>
    </submittedName>
</protein>